<organism evidence="1">
    <name type="scientific">Brassica campestris</name>
    <name type="common">Field mustard</name>
    <dbReference type="NCBI Taxonomy" id="3711"/>
    <lineage>
        <taxon>Eukaryota</taxon>
        <taxon>Viridiplantae</taxon>
        <taxon>Streptophyta</taxon>
        <taxon>Embryophyta</taxon>
        <taxon>Tracheophyta</taxon>
        <taxon>Spermatophyta</taxon>
        <taxon>Magnoliopsida</taxon>
        <taxon>eudicotyledons</taxon>
        <taxon>Gunneridae</taxon>
        <taxon>Pentapetalae</taxon>
        <taxon>rosids</taxon>
        <taxon>malvids</taxon>
        <taxon>Brassicales</taxon>
        <taxon>Brassicaceae</taxon>
        <taxon>Brassiceae</taxon>
        <taxon>Brassica</taxon>
    </lineage>
</organism>
<gene>
    <name evidence="1" type="ORF">BRAA09T40185Z</name>
</gene>
<evidence type="ECO:0000313" key="1">
    <source>
        <dbReference type="EMBL" id="VDC62574.1"/>
    </source>
</evidence>
<proteinExistence type="predicted"/>
<sequence length="58" mass="6192">MKKCEFLIRLVGAVVIVLIALGAWAIVSFTVPPPSKRCGTPVARLLLHRGYGSAMAVI</sequence>
<reference evidence="1" key="1">
    <citation type="submission" date="2018-11" db="EMBL/GenBank/DDBJ databases">
        <authorList>
            <consortium name="Genoscope - CEA"/>
            <person name="William W."/>
        </authorList>
    </citation>
    <scope>NUCLEOTIDE SEQUENCE</scope>
</reference>
<accession>A0A3P5YFX8</accession>
<name>A0A3P5YFX8_BRACM</name>
<dbReference type="AlphaFoldDB" id="A0A3P5YFX8"/>
<protein>
    <submittedName>
        <fullName evidence="1">Uncharacterized protein</fullName>
    </submittedName>
</protein>
<dbReference type="EMBL" id="LR031568">
    <property type="protein sequence ID" value="VDC62574.1"/>
    <property type="molecule type" value="Genomic_DNA"/>
</dbReference>